<evidence type="ECO:0000256" key="3">
    <source>
        <dbReference type="ARBA" id="ARBA00022598"/>
    </source>
</evidence>
<accession>I4CF33</accession>
<dbReference type="Pfam" id="PF07685">
    <property type="entry name" value="GATase_3"/>
    <property type="match status" value="1"/>
</dbReference>
<dbReference type="InterPro" id="IPR002586">
    <property type="entry name" value="CobQ/CobB/MinD/ParA_Nub-bd_dom"/>
</dbReference>
<reference evidence="12" key="1">
    <citation type="submission" date="2012-06" db="EMBL/GenBank/DDBJ databases">
        <title>Complete sequence of chromosome of Desulfomonile tiedjei DSM 6799.</title>
        <authorList>
            <person name="Lucas S."/>
            <person name="Copeland A."/>
            <person name="Lapidus A."/>
            <person name="Glavina del Rio T."/>
            <person name="Dalin E."/>
            <person name="Tice H."/>
            <person name="Bruce D."/>
            <person name="Goodwin L."/>
            <person name="Pitluck S."/>
            <person name="Peters L."/>
            <person name="Ovchinnikova G."/>
            <person name="Zeytun A."/>
            <person name="Lu M."/>
            <person name="Kyrpides N."/>
            <person name="Mavromatis K."/>
            <person name="Ivanova N."/>
            <person name="Brettin T."/>
            <person name="Detter J.C."/>
            <person name="Han C."/>
            <person name="Larimer F."/>
            <person name="Land M."/>
            <person name="Hauser L."/>
            <person name="Markowitz V."/>
            <person name="Cheng J.-F."/>
            <person name="Hugenholtz P."/>
            <person name="Woyke T."/>
            <person name="Wu D."/>
            <person name="Spring S."/>
            <person name="Schroeder M."/>
            <person name="Brambilla E."/>
            <person name="Klenk H.-P."/>
            <person name="Eisen J.A."/>
        </authorList>
    </citation>
    <scope>NUCLEOTIDE SEQUENCE [LARGE SCALE GENOMIC DNA]</scope>
    <source>
        <strain evidence="12">ATCC 49306 / DSM 6799 / DCB-1</strain>
    </source>
</reference>
<evidence type="ECO:0000259" key="10">
    <source>
        <dbReference type="Pfam" id="PF07685"/>
    </source>
</evidence>
<evidence type="ECO:0000313" key="11">
    <source>
        <dbReference type="EMBL" id="AFM28174.1"/>
    </source>
</evidence>
<dbReference type="SUPFAM" id="SSF52317">
    <property type="entry name" value="Class I glutamine amidotransferase-like"/>
    <property type="match status" value="1"/>
</dbReference>
<keyword evidence="5 8" id="KW-0067">ATP-binding</keyword>
<dbReference type="PANTHER" id="PTHR43873:SF1">
    <property type="entry name" value="COBYRINATE A,C-DIAMIDE SYNTHASE"/>
    <property type="match status" value="1"/>
</dbReference>
<dbReference type="STRING" id="706587.Desti_5593"/>
<dbReference type="NCBIfam" id="TIGR00379">
    <property type="entry name" value="cobB"/>
    <property type="match status" value="1"/>
</dbReference>
<dbReference type="CDD" id="cd05388">
    <property type="entry name" value="CobB_N"/>
    <property type="match status" value="1"/>
</dbReference>
<evidence type="ECO:0000256" key="2">
    <source>
        <dbReference type="ARBA" id="ARBA00022573"/>
    </source>
</evidence>
<sequence>MSLLCPRLVIAGSNSGVGKTSVTLALVSALRKRGLRVQTFKVGPDYLDPTYLSLASGRPCYNLDSWMAGKEYSQRLFREKSAGADIAVVEGVMGLFDGSDPVAEDGSTAEIARLLDAPVLLVVNAHGMARSIAALVHGFCRFDSGIKVKGVLANRCGSERHGKWLAESLNSADLPSLLAAIPRGAFPELPSRHLGLVSANSRNLAQETLSRLGDALEQYGCLDEVLKHAGVTMPLPPIVSEQEADPNSSQSESLRLGVALDDAFHFYYPDNLEALRSAGFELVYFSPMGDTRIPQHLNALYIGGGYPEVHAAELSANTRMLDSVREFCRTGRPVYAECGGLMYLAQGIEAQNGTKHPMTGVFPVWSRMLPHRKSLGYVEVTLREDSLFGAAGDRIRGHEFHYSELEEDTLSEVGWNRTYSVMYRRNERAVLEGFQSGAVLATYVHAHFASKPGAVQRFRSIALKGSVL</sequence>
<evidence type="ECO:0000313" key="12">
    <source>
        <dbReference type="Proteomes" id="UP000006055"/>
    </source>
</evidence>
<dbReference type="GO" id="GO:0005524">
    <property type="term" value="F:ATP binding"/>
    <property type="evidence" value="ECO:0007669"/>
    <property type="project" value="UniProtKB-UniRule"/>
</dbReference>
<comment type="cofactor">
    <cofactor evidence="1 8">
        <name>Mg(2+)</name>
        <dbReference type="ChEBI" id="CHEBI:18420"/>
    </cofactor>
</comment>
<dbReference type="NCBIfam" id="NF002204">
    <property type="entry name" value="PRK01077.1"/>
    <property type="match status" value="1"/>
</dbReference>
<keyword evidence="3 8" id="KW-0436">Ligase</keyword>
<feature type="domain" description="CobB/CobQ-like glutamine amidotransferase" evidence="10">
    <location>
        <begin position="256"/>
        <end position="451"/>
    </location>
</feature>
<dbReference type="InterPro" id="IPR027417">
    <property type="entry name" value="P-loop_NTPase"/>
</dbReference>
<dbReference type="KEGG" id="dti:Desti_5593"/>
<comment type="domain">
    <text evidence="8">Comprises of two domains. The C-terminal domain contains the binding site for glutamine and catalyzes the hydrolysis of this substrate to glutamate and ammonia. The N-terminal domain is anticipated to bind ATP and cobyrinate and catalyzes the ultimate synthesis of the diamide product. The ammonia produced via the glutaminase domain is probably translocated to the adjacent domain via a molecular tunnel, where it reacts with an activated intermediate.</text>
</comment>
<protein>
    <recommendedName>
        <fullName evidence="8">Cobyrinate a,c-diamide synthase</fullName>
        <ecNumber evidence="8">6.3.5.11</ecNumber>
    </recommendedName>
    <alternativeName>
        <fullName evidence="8">Cobyrinic acid a,c-diamide synthetase</fullName>
    </alternativeName>
</protein>
<dbReference type="PATRIC" id="fig|706587.4.peg.6308"/>
<organism evidence="11 12">
    <name type="scientific">Desulfomonile tiedjei (strain ATCC 49306 / DSM 6799 / DCB-1)</name>
    <dbReference type="NCBI Taxonomy" id="706587"/>
    <lineage>
        <taxon>Bacteria</taxon>
        <taxon>Pseudomonadati</taxon>
        <taxon>Thermodesulfobacteriota</taxon>
        <taxon>Desulfomonilia</taxon>
        <taxon>Desulfomonilales</taxon>
        <taxon>Desulfomonilaceae</taxon>
        <taxon>Desulfomonile</taxon>
    </lineage>
</organism>
<evidence type="ECO:0000256" key="5">
    <source>
        <dbReference type="ARBA" id="ARBA00022840"/>
    </source>
</evidence>
<dbReference type="UniPathway" id="UPA00148">
    <property type="reaction ID" value="UER00231"/>
</dbReference>
<proteinExistence type="inferred from homology"/>
<keyword evidence="6 8" id="KW-0460">Magnesium</keyword>
<feature type="domain" description="CobQ/CobB/MinD/ParA nucleotide binding" evidence="9">
    <location>
        <begin position="8"/>
        <end position="194"/>
    </location>
</feature>
<dbReference type="InterPro" id="IPR011698">
    <property type="entry name" value="GATase_3"/>
</dbReference>
<dbReference type="GO" id="GO:0042242">
    <property type="term" value="F:cobyrinic acid a,c-diamide synthase activity"/>
    <property type="evidence" value="ECO:0007669"/>
    <property type="project" value="UniProtKB-UniRule"/>
</dbReference>
<dbReference type="InterPro" id="IPR004484">
    <property type="entry name" value="CbiA/CobB_synth"/>
</dbReference>
<dbReference type="GO" id="GO:0009236">
    <property type="term" value="P:cobalamin biosynthetic process"/>
    <property type="evidence" value="ECO:0007669"/>
    <property type="project" value="UniProtKB-UniRule"/>
</dbReference>
<comment type="function">
    <text evidence="8">Catalyzes the ATP-dependent amidation of the two carboxylate groups at positions a and c of cobyrinate, using either L-glutamine or ammonia as the nitrogen source.</text>
</comment>
<keyword evidence="2 8" id="KW-0169">Cobalamin biosynthesis</keyword>
<dbReference type="Proteomes" id="UP000006055">
    <property type="component" value="Chromosome"/>
</dbReference>
<dbReference type="PANTHER" id="PTHR43873">
    <property type="entry name" value="COBYRINATE A,C-DIAMIDE SYNTHASE"/>
    <property type="match status" value="1"/>
</dbReference>
<evidence type="ECO:0000256" key="6">
    <source>
        <dbReference type="ARBA" id="ARBA00022842"/>
    </source>
</evidence>
<keyword evidence="7 8" id="KW-0315">Glutamine amidotransferase</keyword>
<keyword evidence="4 8" id="KW-0547">Nucleotide-binding</keyword>
<dbReference type="InterPro" id="IPR029062">
    <property type="entry name" value="Class_I_gatase-like"/>
</dbReference>
<dbReference type="HAMAP" id="MF_00027">
    <property type="entry name" value="CobB_CbiA"/>
    <property type="match status" value="1"/>
</dbReference>
<dbReference type="Pfam" id="PF01656">
    <property type="entry name" value="CbiA"/>
    <property type="match status" value="1"/>
</dbReference>
<dbReference type="SUPFAM" id="SSF52540">
    <property type="entry name" value="P-loop containing nucleoside triphosphate hydrolases"/>
    <property type="match status" value="1"/>
</dbReference>
<evidence type="ECO:0000256" key="4">
    <source>
        <dbReference type="ARBA" id="ARBA00022741"/>
    </source>
</evidence>
<gene>
    <name evidence="8" type="primary">cbiA</name>
    <name evidence="11" type="ordered locus">Desti_5593</name>
</gene>
<comment type="pathway">
    <text evidence="8">Cofactor biosynthesis; adenosylcobalamin biosynthesis; cob(II)yrinate a,c-diamide from sirohydrochlorin (anaerobic route): step 10/10.</text>
</comment>
<dbReference type="RefSeq" id="WP_014813251.1">
    <property type="nucleotide sequence ID" value="NC_018025.1"/>
</dbReference>
<evidence type="ECO:0000256" key="1">
    <source>
        <dbReference type="ARBA" id="ARBA00001946"/>
    </source>
</evidence>
<dbReference type="HOGENOM" id="CLU_022752_2_0_7"/>
<comment type="catalytic activity">
    <reaction evidence="8">
        <text>cob(II)yrinate + 2 L-glutamine + 2 ATP + 2 H2O = cob(II)yrinate a,c diamide + 2 L-glutamate + 2 ADP + 2 phosphate + 2 H(+)</text>
        <dbReference type="Rhea" id="RHEA:26289"/>
        <dbReference type="ChEBI" id="CHEBI:15377"/>
        <dbReference type="ChEBI" id="CHEBI:15378"/>
        <dbReference type="ChEBI" id="CHEBI:29985"/>
        <dbReference type="ChEBI" id="CHEBI:30616"/>
        <dbReference type="ChEBI" id="CHEBI:43474"/>
        <dbReference type="ChEBI" id="CHEBI:58359"/>
        <dbReference type="ChEBI" id="CHEBI:58537"/>
        <dbReference type="ChEBI" id="CHEBI:58894"/>
        <dbReference type="ChEBI" id="CHEBI:456216"/>
        <dbReference type="EC" id="6.3.5.11"/>
    </reaction>
</comment>
<comment type="similarity">
    <text evidence="8">Belongs to the CobB/CbiA family.</text>
</comment>
<dbReference type="eggNOG" id="COG1797">
    <property type="taxonomic scope" value="Bacteria"/>
</dbReference>
<name>I4CF33_DESTA</name>
<feature type="active site" description="Nucleophile" evidence="8">
    <location>
        <position position="338"/>
    </location>
</feature>
<comment type="miscellaneous">
    <text evidence="8">The a and c carboxylates of cobyrinate are activated for nucleophilic attack via formation of a phosphorylated intermediate by ATP. CbiA catalyzes first the amidation of the c-carboxylate, and then that of the a-carboxylate.</text>
</comment>
<evidence type="ECO:0000256" key="7">
    <source>
        <dbReference type="ARBA" id="ARBA00022962"/>
    </source>
</evidence>
<evidence type="ECO:0000256" key="8">
    <source>
        <dbReference type="HAMAP-Rule" id="MF_00027"/>
    </source>
</evidence>
<feature type="site" description="Increases nucleophilicity of active site Cys" evidence="8">
    <location>
        <position position="445"/>
    </location>
</feature>
<dbReference type="Gene3D" id="3.40.50.300">
    <property type="entry name" value="P-loop containing nucleotide triphosphate hydrolases"/>
    <property type="match status" value="2"/>
</dbReference>
<keyword evidence="12" id="KW-1185">Reference proteome</keyword>
<dbReference type="AlphaFoldDB" id="I4CF33"/>
<dbReference type="EC" id="6.3.5.11" evidence="8"/>
<dbReference type="PROSITE" id="PS51274">
    <property type="entry name" value="GATASE_COBBQ"/>
    <property type="match status" value="1"/>
</dbReference>
<dbReference type="EMBL" id="CP003360">
    <property type="protein sequence ID" value="AFM28174.1"/>
    <property type="molecule type" value="Genomic_DNA"/>
</dbReference>
<evidence type="ECO:0000259" key="9">
    <source>
        <dbReference type="Pfam" id="PF01656"/>
    </source>
</evidence>
<dbReference type="CDD" id="cd03130">
    <property type="entry name" value="GATase1_CobB"/>
    <property type="match status" value="1"/>
</dbReference>
<dbReference type="Gene3D" id="3.40.50.880">
    <property type="match status" value="1"/>
</dbReference>
<dbReference type="OrthoDB" id="9764035at2"/>